<reference evidence="2 3" key="1">
    <citation type="submission" date="2013-05" db="EMBL/GenBank/DDBJ databases">
        <title>Genome assembly of Acinetobacter junii MTCC 11364.</title>
        <authorList>
            <person name="Khatri I."/>
            <person name="Singh N.K."/>
            <person name="Subramanian S."/>
            <person name="Mayilraj S."/>
        </authorList>
    </citation>
    <scope>NUCLEOTIDE SEQUENCE [LARGE SCALE GENOMIC DNA]</scope>
    <source>
        <strain evidence="2 3">MTCC 11364</strain>
    </source>
</reference>
<dbReference type="EMBL" id="ASYZ01000113">
    <property type="protein sequence ID" value="EPR84188.1"/>
    <property type="molecule type" value="Genomic_DNA"/>
</dbReference>
<dbReference type="AlphaFoldDB" id="S7Y877"/>
<evidence type="ECO:0000313" key="3">
    <source>
        <dbReference type="Proteomes" id="UP000018420"/>
    </source>
</evidence>
<dbReference type="Pfam" id="PF13304">
    <property type="entry name" value="AAA_21"/>
    <property type="match status" value="1"/>
</dbReference>
<protein>
    <recommendedName>
        <fullName evidence="1">ATPase AAA-type core domain-containing protein</fullName>
    </recommendedName>
</protein>
<sequence>MDIFLHERPKIHTSEYCVIKSINSSWNDFGFKSKVQLEINILNQSLVLQAYYTFYSNQRYHTLASSKENTSLQETQYYILLASINEYKKLAKTFPSRFDEILKDLNDISFLRMQRKQPRQFHSLLQSEIFNKSFIRENDSFQAYLYGYKGTDLDLTTDITKIIAENPLMKKEIIFEINKNNSDFNFLPYRHFVLIGRNGTGKSQTLRKLTQKYSNRNDFSAVICFSQSDKSNSFSKRIKNIRHINLTKSKKNIEILQLMIRMKYGSASYESSNLEILVDLVKNVSFIENLVIYKDKSTYISLNELINFNSGEQKTLEKIQEIITYNQFKIKKESNFYELSSGENFFINLIFNLIDNVNQYKSNILFIFDEPESFLHPNFISIFSEIICYFTNRLYCTAVTATHSIYLVKNSIQQNIAIFRKNKTSIEIERPSFNTFGANLNSLSHFIFGFESPLEHEDRVIRQILELESEKNLSFEELINKYGKFLSSETLDRVYTRLSNEFF</sequence>
<gene>
    <name evidence="2" type="ORF">L292_0239</name>
</gene>
<dbReference type="RefSeq" id="WP_004908298.1">
    <property type="nucleotide sequence ID" value="NZ_ASYZ01000113.1"/>
</dbReference>
<comment type="caution">
    <text evidence="2">The sequence shown here is derived from an EMBL/GenBank/DDBJ whole genome shotgun (WGS) entry which is preliminary data.</text>
</comment>
<dbReference type="InterPro" id="IPR027417">
    <property type="entry name" value="P-loop_NTPase"/>
</dbReference>
<dbReference type="GO" id="GO:0005524">
    <property type="term" value="F:ATP binding"/>
    <property type="evidence" value="ECO:0007669"/>
    <property type="project" value="InterPro"/>
</dbReference>
<evidence type="ECO:0000259" key="1">
    <source>
        <dbReference type="Pfam" id="PF13304"/>
    </source>
</evidence>
<dbReference type="SUPFAM" id="SSF52540">
    <property type="entry name" value="P-loop containing nucleoside triphosphate hydrolases"/>
    <property type="match status" value="1"/>
</dbReference>
<proteinExistence type="predicted"/>
<dbReference type="Proteomes" id="UP000018420">
    <property type="component" value="Unassembled WGS sequence"/>
</dbReference>
<name>S7Y877_ACIJU</name>
<dbReference type="InterPro" id="IPR003959">
    <property type="entry name" value="ATPase_AAA_core"/>
</dbReference>
<dbReference type="GO" id="GO:0016887">
    <property type="term" value="F:ATP hydrolysis activity"/>
    <property type="evidence" value="ECO:0007669"/>
    <property type="project" value="InterPro"/>
</dbReference>
<accession>S7Y877</accession>
<organism evidence="2 3">
    <name type="scientific">Acinetobacter junii CIP 107470 = MTCC 11364</name>
    <dbReference type="NCBI Taxonomy" id="1217666"/>
    <lineage>
        <taxon>Bacteria</taxon>
        <taxon>Pseudomonadati</taxon>
        <taxon>Pseudomonadota</taxon>
        <taxon>Gammaproteobacteria</taxon>
        <taxon>Moraxellales</taxon>
        <taxon>Moraxellaceae</taxon>
        <taxon>Acinetobacter</taxon>
    </lineage>
</organism>
<feature type="domain" description="ATPase AAA-type core" evidence="1">
    <location>
        <begin position="309"/>
        <end position="408"/>
    </location>
</feature>
<dbReference type="Gene3D" id="3.40.50.300">
    <property type="entry name" value="P-loop containing nucleotide triphosphate hydrolases"/>
    <property type="match status" value="1"/>
</dbReference>
<evidence type="ECO:0000313" key="2">
    <source>
        <dbReference type="EMBL" id="EPR84188.1"/>
    </source>
</evidence>
<dbReference type="PATRIC" id="fig|1330047.3.peg.2122"/>